<reference evidence="1" key="1">
    <citation type="submission" date="2022-09" db="EMBL/GenBank/DDBJ databases">
        <title>Bacterial diversity in gut of crayfish and pufferfish.</title>
        <authorList>
            <person name="Huang Y."/>
        </authorList>
    </citation>
    <scope>NUCLEOTIDE SEQUENCE</scope>
    <source>
        <strain evidence="1">PR12</strain>
    </source>
</reference>
<proteinExistence type="predicted"/>
<gene>
    <name evidence="1" type="ORF">N4T19_03320</name>
</gene>
<keyword evidence="2" id="KW-1185">Reference proteome</keyword>
<dbReference type="EMBL" id="CP104377">
    <property type="protein sequence ID" value="UXC19171.1"/>
    <property type="molecule type" value="Genomic_DNA"/>
</dbReference>
<dbReference type="RefSeq" id="WP_260719472.1">
    <property type="nucleotide sequence ID" value="NZ_CP104377.1"/>
</dbReference>
<dbReference type="Proteomes" id="UP001058290">
    <property type="component" value="Chromosome"/>
</dbReference>
<organism evidence="1 2">
    <name type="scientific">Comamonas squillarum</name>
    <dbReference type="NCBI Taxonomy" id="2977320"/>
    <lineage>
        <taxon>Bacteria</taxon>
        <taxon>Pseudomonadati</taxon>
        <taxon>Pseudomonadota</taxon>
        <taxon>Betaproteobacteria</taxon>
        <taxon>Burkholderiales</taxon>
        <taxon>Comamonadaceae</taxon>
        <taxon>Comamonas</taxon>
    </lineage>
</organism>
<protein>
    <submittedName>
        <fullName evidence="1">Uncharacterized protein</fullName>
    </submittedName>
</protein>
<name>A0ABY6A4G7_9BURK</name>
<accession>A0ABY6A4G7</accession>
<evidence type="ECO:0000313" key="1">
    <source>
        <dbReference type="EMBL" id="UXC19171.1"/>
    </source>
</evidence>
<evidence type="ECO:0000313" key="2">
    <source>
        <dbReference type="Proteomes" id="UP001058290"/>
    </source>
</evidence>
<sequence length="102" mass="10935">MKINLSPQVRPDAIEVLKAGDKLTINGEAFDFTQLPEGGVLPAAAVDCEFIIGDVRREGGELQLTLLMPIAWDAPENCAFPEPILNPADGRVPLPTDEVPNA</sequence>